<proteinExistence type="predicted"/>
<evidence type="ECO:0000313" key="1">
    <source>
        <dbReference type="EMBL" id="KAL2038916.1"/>
    </source>
</evidence>
<dbReference type="EMBL" id="JBEFKJ010000028">
    <property type="protein sequence ID" value="KAL2038916.1"/>
    <property type="molecule type" value="Genomic_DNA"/>
</dbReference>
<dbReference type="Proteomes" id="UP001590950">
    <property type="component" value="Unassembled WGS sequence"/>
</dbReference>
<comment type="caution">
    <text evidence="1">The sequence shown here is derived from an EMBL/GenBank/DDBJ whole genome shotgun (WGS) entry which is preliminary data.</text>
</comment>
<gene>
    <name evidence="1" type="ORF">N7G274_008256</name>
</gene>
<name>A0ABR4A1U0_9LECA</name>
<organism evidence="1 2">
    <name type="scientific">Stereocaulon virgatum</name>
    <dbReference type="NCBI Taxonomy" id="373712"/>
    <lineage>
        <taxon>Eukaryota</taxon>
        <taxon>Fungi</taxon>
        <taxon>Dikarya</taxon>
        <taxon>Ascomycota</taxon>
        <taxon>Pezizomycotina</taxon>
        <taxon>Lecanoromycetes</taxon>
        <taxon>OSLEUM clade</taxon>
        <taxon>Lecanoromycetidae</taxon>
        <taxon>Lecanorales</taxon>
        <taxon>Lecanorineae</taxon>
        <taxon>Stereocaulaceae</taxon>
        <taxon>Stereocaulon</taxon>
    </lineage>
</organism>
<protein>
    <submittedName>
        <fullName evidence="1">Uncharacterized protein</fullName>
    </submittedName>
</protein>
<accession>A0ABR4A1U0</accession>
<evidence type="ECO:0000313" key="2">
    <source>
        <dbReference type="Proteomes" id="UP001590950"/>
    </source>
</evidence>
<keyword evidence="2" id="KW-1185">Reference proteome</keyword>
<reference evidence="1 2" key="1">
    <citation type="submission" date="2024-09" db="EMBL/GenBank/DDBJ databases">
        <title>Rethinking Asexuality: The Enigmatic Case of Functional Sexual Genes in Lepraria (Stereocaulaceae).</title>
        <authorList>
            <person name="Doellman M."/>
            <person name="Sun Y."/>
            <person name="Barcenas-Pena A."/>
            <person name="Lumbsch H.T."/>
            <person name="Grewe F."/>
        </authorList>
    </citation>
    <scope>NUCLEOTIDE SEQUENCE [LARGE SCALE GENOMIC DNA]</scope>
    <source>
        <strain evidence="1 2">Mercado 3170</strain>
    </source>
</reference>
<sequence length="122" mass="13903">MPIYYPGLCSPHRLSPNLVPPQQVCIGIHSKILSICVYFYTPLLKHIHLEIHSRQNPYSQTPNCLVSTTLKPCYRTKRMLPGVELGTRSALIFPPTPKSLLLQAPFGENWLQGLVFWRISFS</sequence>